<proteinExistence type="predicted"/>
<feature type="region of interest" description="Disordered" evidence="1">
    <location>
        <begin position="53"/>
        <end position="105"/>
    </location>
</feature>
<sequence length="131" mass="14530">MEGMSRAYLRECRGKAHIPRGMVVSRTSISRDSVAHWEARCATIMALVTSLSFSSSSPQRDRDDSVTAQSRVPFPRGKEDRILRHRAGSASPPRSPSPPYITFRSSRRSRGLCSIRSGALIVGSHRLEYVA</sequence>
<name>A0A165JB53_EXIGL</name>
<keyword evidence="3" id="KW-1185">Reference proteome</keyword>
<dbReference type="AlphaFoldDB" id="A0A165JB53"/>
<dbReference type="Proteomes" id="UP000077266">
    <property type="component" value="Unassembled WGS sequence"/>
</dbReference>
<organism evidence="2 3">
    <name type="scientific">Exidia glandulosa HHB12029</name>
    <dbReference type="NCBI Taxonomy" id="1314781"/>
    <lineage>
        <taxon>Eukaryota</taxon>
        <taxon>Fungi</taxon>
        <taxon>Dikarya</taxon>
        <taxon>Basidiomycota</taxon>
        <taxon>Agaricomycotina</taxon>
        <taxon>Agaricomycetes</taxon>
        <taxon>Auriculariales</taxon>
        <taxon>Exidiaceae</taxon>
        <taxon>Exidia</taxon>
    </lineage>
</organism>
<protein>
    <submittedName>
        <fullName evidence="2">Uncharacterized protein</fullName>
    </submittedName>
</protein>
<evidence type="ECO:0000313" key="3">
    <source>
        <dbReference type="Proteomes" id="UP000077266"/>
    </source>
</evidence>
<reference evidence="2 3" key="1">
    <citation type="journal article" date="2016" name="Mol. Biol. Evol.">
        <title>Comparative Genomics of Early-Diverging Mushroom-Forming Fungi Provides Insights into the Origins of Lignocellulose Decay Capabilities.</title>
        <authorList>
            <person name="Nagy L.G."/>
            <person name="Riley R."/>
            <person name="Tritt A."/>
            <person name="Adam C."/>
            <person name="Daum C."/>
            <person name="Floudas D."/>
            <person name="Sun H."/>
            <person name="Yadav J.S."/>
            <person name="Pangilinan J."/>
            <person name="Larsson K.H."/>
            <person name="Matsuura K."/>
            <person name="Barry K."/>
            <person name="Labutti K."/>
            <person name="Kuo R."/>
            <person name="Ohm R.A."/>
            <person name="Bhattacharya S.S."/>
            <person name="Shirouzu T."/>
            <person name="Yoshinaga Y."/>
            <person name="Martin F.M."/>
            <person name="Grigoriev I.V."/>
            <person name="Hibbett D.S."/>
        </authorList>
    </citation>
    <scope>NUCLEOTIDE SEQUENCE [LARGE SCALE GENOMIC DNA]</scope>
    <source>
        <strain evidence="2 3">HHB12029</strain>
    </source>
</reference>
<evidence type="ECO:0000256" key="1">
    <source>
        <dbReference type="SAM" id="MobiDB-lite"/>
    </source>
</evidence>
<gene>
    <name evidence="2" type="ORF">EXIGLDRAFT_505716</name>
</gene>
<dbReference type="InParanoid" id="A0A165JB53"/>
<evidence type="ECO:0000313" key="2">
    <source>
        <dbReference type="EMBL" id="KZV94595.1"/>
    </source>
</evidence>
<accession>A0A165JB53</accession>
<dbReference type="EMBL" id="KV425970">
    <property type="protein sequence ID" value="KZV94595.1"/>
    <property type="molecule type" value="Genomic_DNA"/>
</dbReference>